<dbReference type="InterPro" id="IPR006522">
    <property type="entry name" value="Phage_virion_morphogenesis"/>
</dbReference>
<accession>A0ABW7GK19</accession>
<reference evidence="1 2" key="1">
    <citation type="submission" date="2024-08" db="EMBL/GenBank/DDBJ databases">
        <authorList>
            <person name="Lu H."/>
        </authorList>
    </citation>
    <scope>NUCLEOTIDE SEQUENCE [LARGE SCALE GENOMIC DNA]</scope>
    <source>
        <strain evidence="1 2">DXS20W</strain>
    </source>
</reference>
<organism evidence="1 2">
    <name type="scientific">Pelomonas lactea</name>
    <dbReference type="NCBI Taxonomy" id="3299030"/>
    <lineage>
        <taxon>Bacteria</taxon>
        <taxon>Pseudomonadati</taxon>
        <taxon>Pseudomonadota</taxon>
        <taxon>Betaproteobacteria</taxon>
        <taxon>Burkholderiales</taxon>
        <taxon>Sphaerotilaceae</taxon>
        <taxon>Roseateles</taxon>
    </lineage>
</organism>
<keyword evidence="2" id="KW-1185">Reference proteome</keyword>
<protein>
    <submittedName>
        <fullName evidence="1">Phage virion morphogenesis protein</fullName>
    </submittedName>
</protein>
<comment type="caution">
    <text evidence="1">The sequence shown here is derived from an EMBL/GenBank/DDBJ whole genome shotgun (WGS) entry which is preliminary data.</text>
</comment>
<name>A0ABW7GK19_9BURK</name>
<evidence type="ECO:0000313" key="1">
    <source>
        <dbReference type="EMBL" id="MFG6462306.1"/>
    </source>
</evidence>
<dbReference type="Pfam" id="PF05069">
    <property type="entry name" value="Phage_tail_S"/>
    <property type="match status" value="1"/>
</dbReference>
<proteinExistence type="predicted"/>
<gene>
    <name evidence="1" type="ORF">ACG04Q_12060</name>
</gene>
<evidence type="ECO:0000313" key="2">
    <source>
        <dbReference type="Proteomes" id="UP001606302"/>
    </source>
</evidence>
<sequence>MASDIKVSVKDDALRAAVDRVRLGLPLGGRMRPLWERIGRIGKTSTQLRFRTQVDPSGKPWVKSWRALNEGGQTMSLSRRLRNSIAYEARETGVAWGTNVAYAAQRNFGGVIRAKAGPFLSIPVTPEARRAGSPRNFGELHVAQSIKGQFMLVDKNGVTQYLLRAKVTQPAREFLGVNEADSKEIVDTSERYYEEQWR</sequence>
<dbReference type="EMBL" id="JBIGHX010000003">
    <property type="protein sequence ID" value="MFG6462306.1"/>
    <property type="molecule type" value="Genomic_DNA"/>
</dbReference>
<dbReference type="RefSeq" id="WP_394511169.1">
    <property type="nucleotide sequence ID" value="NZ_JBIGHX010000003.1"/>
</dbReference>
<dbReference type="Proteomes" id="UP001606302">
    <property type="component" value="Unassembled WGS sequence"/>
</dbReference>